<dbReference type="AlphaFoldDB" id="A0A1Y3YC73"/>
<comment type="caution">
    <text evidence="5">The sequence shown here is derived from an EMBL/GenBank/DDBJ whole genome shotgun (WGS) entry which is preliminary data.</text>
</comment>
<dbReference type="InterPro" id="IPR050361">
    <property type="entry name" value="MPP/UQCRC_Complex"/>
</dbReference>
<dbReference type="SUPFAM" id="SSF63411">
    <property type="entry name" value="LuxS/MPP-like metallohydrolase"/>
    <property type="match status" value="2"/>
</dbReference>
<dbReference type="PANTHER" id="PTHR11851">
    <property type="entry name" value="METALLOPROTEASE"/>
    <property type="match status" value="1"/>
</dbReference>
<dbReference type="Proteomes" id="UP000283426">
    <property type="component" value="Unassembled WGS sequence"/>
</dbReference>
<dbReference type="InterPro" id="IPR011249">
    <property type="entry name" value="Metalloenz_LuxS/M16"/>
</dbReference>
<evidence type="ECO:0000313" key="4">
    <source>
        <dbReference type="EMBL" id="MDB9223932.1"/>
    </source>
</evidence>
<dbReference type="Gene3D" id="3.30.830.10">
    <property type="entry name" value="Metalloenzyme, LuxS/M16 peptidase-like"/>
    <property type="match status" value="2"/>
</dbReference>
<dbReference type="RefSeq" id="WP_013613675.1">
    <property type="nucleotide sequence ID" value="NZ_BAABYK010000001.1"/>
</dbReference>
<evidence type="ECO:0000313" key="5">
    <source>
        <dbReference type="EMBL" id="RGV24915.1"/>
    </source>
</evidence>
<dbReference type="InterPro" id="IPR007863">
    <property type="entry name" value="Peptidase_M16_C"/>
</dbReference>
<feature type="domain" description="Peptidase M16 N-terminal" evidence="2">
    <location>
        <begin position="19"/>
        <end position="157"/>
    </location>
</feature>
<evidence type="ECO:0000256" key="1">
    <source>
        <dbReference type="ARBA" id="ARBA00007261"/>
    </source>
</evidence>
<dbReference type="Pfam" id="PF05193">
    <property type="entry name" value="Peptidase_M16_C"/>
    <property type="match status" value="1"/>
</dbReference>
<reference evidence="7 8" key="1">
    <citation type="submission" date="2018-08" db="EMBL/GenBank/DDBJ databases">
        <title>A genome reference for cultivated species of the human gut microbiota.</title>
        <authorList>
            <person name="Zou Y."/>
            <person name="Xue W."/>
            <person name="Luo G."/>
        </authorList>
    </citation>
    <scope>NUCLEOTIDE SEQUENCE [LARGE SCALE GENOMIC DNA]</scope>
    <source>
        <strain evidence="5 7">AF14-6AC</strain>
        <strain evidence="6 8">OF03-11</strain>
    </source>
</reference>
<dbReference type="Proteomes" id="UP001212263">
    <property type="component" value="Unassembled WGS sequence"/>
</dbReference>
<dbReference type="OMA" id="IDVVCDM"/>
<dbReference type="GO" id="GO:0046872">
    <property type="term" value="F:metal ion binding"/>
    <property type="evidence" value="ECO:0007669"/>
    <property type="project" value="InterPro"/>
</dbReference>
<dbReference type="EMBL" id="QRYW01000025">
    <property type="protein sequence ID" value="RGV24915.1"/>
    <property type="molecule type" value="Genomic_DNA"/>
</dbReference>
<evidence type="ECO:0000313" key="7">
    <source>
        <dbReference type="Proteomes" id="UP000283426"/>
    </source>
</evidence>
<evidence type="ECO:0000259" key="2">
    <source>
        <dbReference type="Pfam" id="PF00675"/>
    </source>
</evidence>
<evidence type="ECO:0000259" key="3">
    <source>
        <dbReference type="Pfam" id="PF05193"/>
    </source>
</evidence>
<dbReference type="Proteomes" id="UP000284434">
    <property type="component" value="Unassembled WGS sequence"/>
</dbReference>
<dbReference type="EMBL" id="JAQMRD010000017">
    <property type="protein sequence ID" value="MDB9223932.1"/>
    <property type="molecule type" value="Genomic_DNA"/>
</dbReference>
<protein>
    <submittedName>
        <fullName evidence="5">Insulinase family protein</fullName>
    </submittedName>
    <submittedName>
        <fullName evidence="4">Pitrilysin family protein</fullName>
    </submittedName>
</protein>
<dbReference type="GeneID" id="61276764"/>
<dbReference type="PANTHER" id="PTHR11851:SF49">
    <property type="entry name" value="MITOCHONDRIAL-PROCESSING PEPTIDASE SUBUNIT ALPHA"/>
    <property type="match status" value="1"/>
</dbReference>
<reference evidence="4" key="2">
    <citation type="submission" date="2023-01" db="EMBL/GenBank/DDBJ databases">
        <title>Human gut microbiome strain richness.</title>
        <authorList>
            <person name="Chen-Liaw A."/>
        </authorList>
    </citation>
    <scope>NUCLEOTIDE SEQUENCE</scope>
    <source>
        <strain evidence="4">RTP21484st1_B7_RTP21484_190118</strain>
    </source>
</reference>
<comment type="similarity">
    <text evidence="1">Belongs to the peptidase M16 family.</text>
</comment>
<dbReference type="Pfam" id="PF00675">
    <property type="entry name" value="Peptidase_M16"/>
    <property type="match status" value="1"/>
</dbReference>
<feature type="domain" description="Peptidase M16 C-terminal" evidence="3">
    <location>
        <begin position="166"/>
        <end position="340"/>
    </location>
</feature>
<dbReference type="InterPro" id="IPR011765">
    <property type="entry name" value="Pept_M16_N"/>
</dbReference>
<proteinExistence type="inferred from homology"/>
<dbReference type="EMBL" id="QSCO01000010">
    <property type="protein sequence ID" value="RGY06922.1"/>
    <property type="molecule type" value="Genomic_DNA"/>
</dbReference>
<gene>
    <name evidence="5" type="ORF">DWW24_12230</name>
    <name evidence="6" type="ORF">DXA53_08730</name>
    <name evidence="4" type="ORF">PN645_13060</name>
</gene>
<name>A0A1Y3YC73_9BACT</name>
<evidence type="ECO:0000313" key="8">
    <source>
        <dbReference type="Proteomes" id="UP000284434"/>
    </source>
</evidence>
<evidence type="ECO:0000313" key="6">
    <source>
        <dbReference type="EMBL" id="RGY06922.1"/>
    </source>
</evidence>
<accession>A0A1Y3YC73</accession>
<organism evidence="5 7">
    <name type="scientific">Odoribacter splanchnicus</name>
    <dbReference type="NCBI Taxonomy" id="28118"/>
    <lineage>
        <taxon>Bacteria</taxon>
        <taxon>Pseudomonadati</taxon>
        <taxon>Bacteroidota</taxon>
        <taxon>Bacteroidia</taxon>
        <taxon>Bacteroidales</taxon>
        <taxon>Odoribacteraceae</taxon>
        <taxon>Odoribacter</taxon>
    </lineage>
</organism>
<sequence length="405" mass="46185">MYQTHILKNGLKVIHQQVDGKAAWCGLIIGVGSRDERPEEEGIAHFIEHVIFKGTEKRKAFHILSRIEDVGGELNAYTTKEDTCIYASFLARDYERALELFADIVFHSVFPEKEIEKEKEVVIDEINSYKDSPGELIFDDFEELIYPDYPIGRNILGSEKAVKGLRRDDIIDFVKRNYRPGRMVISSVGDIPFDKLVRLIERYFGDIPGDPAVLVRERPGIYLPRQKVIDMDTYQNHCIIGNVAYDYTEDKRLAFSLLVNILGGTGMNSRLNLNIREKYGLAYNIEASYTPYSDTGVFTIYFGCDAGDLDKCLRLCRKEMAALGEELLGYNQLRKAKNQMIGQITLASENYENMMLSSGKSFLIYDKVDELEAVCEEVGGITPELLRQVAREIFAQDKQSVLIYK</sequence>